<reference evidence="10" key="1">
    <citation type="submission" date="2020-04" db="EMBL/GenBank/DDBJ databases">
        <authorList>
            <person name="Alioto T."/>
            <person name="Alioto T."/>
            <person name="Gomez Garrido J."/>
        </authorList>
    </citation>
    <scope>NUCLEOTIDE SEQUENCE</scope>
    <source>
        <strain evidence="10">A484AB</strain>
    </source>
</reference>
<comment type="caution">
    <text evidence="10">The sequence shown here is derived from an EMBL/GenBank/DDBJ whole genome shotgun (WGS) entry which is preliminary data.</text>
</comment>
<dbReference type="EMBL" id="CACRXK020001756">
    <property type="protein sequence ID" value="CAB3990929.1"/>
    <property type="molecule type" value="Genomic_DNA"/>
</dbReference>
<feature type="transmembrane region" description="Helical" evidence="8">
    <location>
        <begin position="25"/>
        <end position="41"/>
    </location>
</feature>
<dbReference type="InterPro" id="IPR040236">
    <property type="entry name" value="TMEM198"/>
</dbReference>
<keyword evidence="5 8" id="KW-0472">Membrane</keyword>
<dbReference type="InterPro" id="IPR025256">
    <property type="entry name" value="TM7S3/TM198-like_dom"/>
</dbReference>
<dbReference type="Pfam" id="PF13886">
    <property type="entry name" value="TM7S3_TM198"/>
    <property type="match status" value="1"/>
</dbReference>
<feature type="transmembrane region" description="Helical" evidence="8">
    <location>
        <begin position="91"/>
        <end position="114"/>
    </location>
</feature>
<evidence type="ECO:0000256" key="5">
    <source>
        <dbReference type="ARBA" id="ARBA00023136"/>
    </source>
</evidence>
<evidence type="ECO:0000256" key="4">
    <source>
        <dbReference type="ARBA" id="ARBA00022989"/>
    </source>
</evidence>
<keyword evidence="11" id="KW-1185">Reference proteome</keyword>
<evidence type="ECO:0000256" key="3">
    <source>
        <dbReference type="ARBA" id="ARBA00022692"/>
    </source>
</evidence>
<dbReference type="OrthoDB" id="115781at2759"/>
<gene>
    <name evidence="10" type="ORF">PACLA_8A084548</name>
</gene>
<evidence type="ECO:0000313" key="10">
    <source>
        <dbReference type="EMBL" id="CAB3990929.1"/>
    </source>
</evidence>
<accession>A0A6S7GMA5</accession>
<evidence type="ECO:0000256" key="1">
    <source>
        <dbReference type="ARBA" id="ARBA00004141"/>
    </source>
</evidence>
<comment type="similarity">
    <text evidence="2">Belongs to the TMEM198 family.</text>
</comment>
<dbReference type="PANTHER" id="PTHR31247:SF5">
    <property type="entry name" value="DUF4203 DOMAIN-CONTAINING PROTEIN"/>
    <property type="match status" value="1"/>
</dbReference>
<dbReference type="PANTHER" id="PTHR31247">
    <property type="entry name" value="TRANSMEMBRANE PROTEIN 198 FAMILY MEMBER"/>
    <property type="match status" value="1"/>
</dbReference>
<feature type="domain" description="TM7S3/TM198-like" evidence="9">
    <location>
        <begin position="2"/>
        <end position="112"/>
    </location>
</feature>
<proteinExistence type="inferred from homology"/>
<feature type="region of interest" description="Disordered" evidence="7">
    <location>
        <begin position="159"/>
        <end position="178"/>
    </location>
</feature>
<dbReference type="AlphaFoldDB" id="A0A6S7GMA5"/>
<organism evidence="10 11">
    <name type="scientific">Paramuricea clavata</name>
    <name type="common">Red gorgonian</name>
    <name type="synonym">Violescent sea-whip</name>
    <dbReference type="NCBI Taxonomy" id="317549"/>
    <lineage>
        <taxon>Eukaryota</taxon>
        <taxon>Metazoa</taxon>
        <taxon>Cnidaria</taxon>
        <taxon>Anthozoa</taxon>
        <taxon>Octocorallia</taxon>
        <taxon>Malacalcyonacea</taxon>
        <taxon>Plexauridae</taxon>
        <taxon>Paramuricea</taxon>
    </lineage>
</organism>
<feature type="compositionally biased region" description="Basic and acidic residues" evidence="7">
    <location>
        <begin position="161"/>
        <end position="170"/>
    </location>
</feature>
<evidence type="ECO:0000256" key="2">
    <source>
        <dbReference type="ARBA" id="ARBA00006244"/>
    </source>
</evidence>
<feature type="transmembrane region" description="Helical" evidence="8">
    <location>
        <begin position="48"/>
        <end position="68"/>
    </location>
</feature>
<comment type="subcellular location">
    <subcellularLocation>
        <location evidence="1">Membrane</location>
        <topology evidence="1">Multi-pass membrane protein</topology>
    </subcellularLocation>
</comment>
<dbReference type="Proteomes" id="UP001152795">
    <property type="component" value="Unassembled WGS sequence"/>
</dbReference>
<protein>
    <recommendedName>
        <fullName evidence="6">Transmembrane protein 198</fullName>
    </recommendedName>
</protein>
<sequence>MGFLICLALFMAISPLVDIPSKWIPFGILLGLGLVCALLILKFQKSLAIASTAMFGGVLISIAVDFYIEKFLLLTYAWKRITVESEGESCWFSWIILAIWPLFFVVGSIVQFRLTARYVDHKGKDDKKEHFYGSEKAIKRYRNMNKSGDVVTTSWLRNKRKEPEEERQDQLIEDTTNV</sequence>
<evidence type="ECO:0000256" key="7">
    <source>
        <dbReference type="SAM" id="MobiDB-lite"/>
    </source>
</evidence>
<evidence type="ECO:0000256" key="8">
    <source>
        <dbReference type="SAM" id="Phobius"/>
    </source>
</evidence>
<keyword evidence="3 8" id="KW-0812">Transmembrane</keyword>
<keyword evidence="4 8" id="KW-1133">Transmembrane helix</keyword>
<evidence type="ECO:0000259" key="9">
    <source>
        <dbReference type="Pfam" id="PF13886"/>
    </source>
</evidence>
<name>A0A6S7GMA5_PARCT</name>
<evidence type="ECO:0000256" key="6">
    <source>
        <dbReference type="ARBA" id="ARBA00049737"/>
    </source>
</evidence>
<evidence type="ECO:0000313" key="11">
    <source>
        <dbReference type="Proteomes" id="UP001152795"/>
    </source>
</evidence>
<dbReference type="GO" id="GO:0005886">
    <property type="term" value="C:plasma membrane"/>
    <property type="evidence" value="ECO:0007669"/>
    <property type="project" value="TreeGrafter"/>
</dbReference>